<dbReference type="InterPro" id="IPR051620">
    <property type="entry name" value="ORF904-like_C"/>
</dbReference>
<dbReference type="Gene3D" id="3.40.50.300">
    <property type="entry name" value="P-loop containing nucleotide triphosphate hydrolases"/>
    <property type="match status" value="1"/>
</dbReference>
<evidence type="ECO:0000259" key="5">
    <source>
        <dbReference type="PROSITE" id="PS51206"/>
    </source>
</evidence>
<dbReference type="EMBL" id="JAUSWJ010000001">
    <property type="protein sequence ID" value="MDQ0516315.1"/>
    <property type="molecule type" value="Genomic_DNA"/>
</dbReference>
<dbReference type="InterPro" id="IPR014015">
    <property type="entry name" value="Helicase_SF3_DNA-vir"/>
</dbReference>
<evidence type="ECO:0000256" key="1">
    <source>
        <dbReference type="ARBA" id="ARBA00022741"/>
    </source>
</evidence>
<dbReference type="InterPro" id="IPR027417">
    <property type="entry name" value="P-loop_NTPase"/>
</dbReference>
<dbReference type="NCBIfam" id="TIGR01613">
    <property type="entry name" value="primase_Cterm"/>
    <property type="match status" value="1"/>
</dbReference>
<proteinExistence type="predicted"/>
<organism evidence="6 7">
    <name type="scientific">Kaistia geumhonensis</name>
    <dbReference type="NCBI Taxonomy" id="410839"/>
    <lineage>
        <taxon>Bacteria</taxon>
        <taxon>Pseudomonadati</taxon>
        <taxon>Pseudomonadota</taxon>
        <taxon>Alphaproteobacteria</taxon>
        <taxon>Hyphomicrobiales</taxon>
        <taxon>Kaistiaceae</taxon>
        <taxon>Kaistia</taxon>
    </lineage>
</organism>
<dbReference type="SMART" id="SM00885">
    <property type="entry name" value="D5_N"/>
    <property type="match status" value="1"/>
</dbReference>
<keyword evidence="1" id="KW-0547">Nucleotide-binding</keyword>
<dbReference type="InterPro" id="IPR014818">
    <property type="entry name" value="Phage/plasmid_primase_P4_C"/>
</dbReference>
<reference evidence="6 7" key="1">
    <citation type="submission" date="2023-07" db="EMBL/GenBank/DDBJ databases">
        <title>Genomic Encyclopedia of Type Strains, Phase IV (KMG-IV): sequencing the most valuable type-strain genomes for metagenomic binning, comparative biology and taxonomic classification.</title>
        <authorList>
            <person name="Goeker M."/>
        </authorList>
    </citation>
    <scope>NUCLEOTIDE SEQUENCE [LARGE SCALE GENOMIC DNA]</scope>
    <source>
        <strain evidence="6 7">B1-1</strain>
    </source>
</reference>
<gene>
    <name evidence="6" type="ORF">QO015_001928</name>
</gene>
<feature type="region of interest" description="Disordered" evidence="4">
    <location>
        <begin position="1"/>
        <end position="62"/>
    </location>
</feature>
<dbReference type="Proteomes" id="UP001223743">
    <property type="component" value="Unassembled WGS sequence"/>
</dbReference>
<keyword evidence="3" id="KW-0067">ATP-binding</keyword>
<keyword evidence="7" id="KW-1185">Reference proteome</keyword>
<evidence type="ECO:0000256" key="4">
    <source>
        <dbReference type="SAM" id="MobiDB-lite"/>
    </source>
</evidence>
<name>A0ABU0M663_9HYPH</name>
<dbReference type="InterPro" id="IPR006500">
    <property type="entry name" value="Helicase_put_C_phage/plasmid"/>
</dbReference>
<dbReference type="RefSeq" id="WP_266279762.1">
    <property type="nucleotide sequence ID" value="NZ_JAPKNF010000001.1"/>
</dbReference>
<dbReference type="Pfam" id="PF08706">
    <property type="entry name" value="D5_N"/>
    <property type="match status" value="1"/>
</dbReference>
<keyword evidence="2" id="KW-0378">Hydrolase</keyword>
<evidence type="ECO:0000313" key="7">
    <source>
        <dbReference type="Proteomes" id="UP001223743"/>
    </source>
</evidence>
<comment type="caution">
    <text evidence="6">The sequence shown here is derived from an EMBL/GenBank/DDBJ whole genome shotgun (WGS) entry which is preliminary data.</text>
</comment>
<protein>
    <submittedName>
        <fullName evidence="6">DNA primase/helicase</fullName>
    </submittedName>
</protein>
<accession>A0ABU0M663</accession>
<dbReference type="PANTHER" id="PTHR35372:SF2">
    <property type="entry name" value="SF3 HELICASE DOMAIN-CONTAINING PROTEIN"/>
    <property type="match status" value="1"/>
</dbReference>
<evidence type="ECO:0000313" key="6">
    <source>
        <dbReference type="EMBL" id="MDQ0516315.1"/>
    </source>
</evidence>
<feature type="domain" description="SF3 helicase" evidence="5">
    <location>
        <begin position="306"/>
        <end position="467"/>
    </location>
</feature>
<evidence type="ECO:0000256" key="3">
    <source>
        <dbReference type="ARBA" id="ARBA00022840"/>
    </source>
</evidence>
<sequence>MLDDPRRQIADAIAHAQPIGPEPPSSEGGDFDAGDGPAPFGDYDGDENGPSDLPPDGSVDPNLVAECAPLDHSDTDNGLRLRKHFGRDLVVMEQAGAKVPAFVAWTGTHWDVDTGGPAAMRIAQKIGALIALEADHLTATPDEIKAMRRGADAEDELDTLEAKESPTDAEKQRIRLLRALVDDGEAAKAELKKRQIARRKFGVSSKNKARLEAMLACAAPHMLIEPEAFNANHLLVATAECTLAFDRISDPECPDPDVTRWLGRCTPIPGHRREDMITKVLPIVYDPAATCPRFDAFLDEFQPDAATRRMLQTWCGLGLLGLTSQHIVFHYGLGANGKSVFMETIMRVMGDLAVGLPAESITGDGARGAGAASPDLARLYGVRCLRVLELAADQPLQEALVKKLTGGERIPVRTLFQGYFEFTPIFTGHMSGNGYPRIDGTDNGIWRRMLVVHWPVTIAEERRENFEDVLARFAPEYAGILNWMIEGAKRYMAEGLVIPEAVKLATKEYRDEMDPIGLFVGDCVSPAAGESVTAREMYQAYVAWSEANAKKAFFETKFGRVMKTRFRRSEGSPRRYLDCRLHDVPATAPRSPSPEDYEP</sequence>
<evidence type="ECO:0000256" key="2">
    <source>
        <dbReference type="ARBA" id="ARBA00022801"/>
    </source>
</evidence>
<dbReference type="PANTHER" id="PTHR35372">
    <property type="entry name" value="ATP BINDING PROTEIN-RELATED"/>
    <property type="match status" value="1"/>
</dbReference>
<dbReference type="PROSITE" id="PS51206">
    <property type="entry name" value="SF3_HELICASE_1"/>
    <property type="match status" value="1"/>
</dbReference>